<comment type="similarity">
    <text evidence="1 3">Belongs to the short-chain dehydrogenases/reductases (SDR) family.</text>
</comment>
<dbReference type="PANTHER" id="PTHR44196:SF1">
    <property type="entry name" value="DEHYDROGENASE_REDUCTASE SDR FAMILY MEMBER 7B"/>
    <property type="match status" value="1"/>
</dbReference>
<keyword evidence="7" id="KW-1185">Reference proteome</keyword>
<keyword evidence="4" id="KW-1133">Transmembrane helix</keyword>
<reference evidence="6" key="1">
    <citation type="submission" date="2018-07" db="EMBL/GenBank/DDBJ databases">
        <title>Genome assembly of strain Ka43.</title>
        <authorList>
            <person name="Kukolya J."/>
            <person name="Nagy I."/>
            <person name="Horvath B."/>
            <person name="Toth A."/>
        </authorList>
    </citation>
    <scope>NUCLEOTIDE SEQUENCE</scope>
    <source>
        <strain evidence="6">KB43</strain>
    </source>
</reference>
<dbReference type="InterPro" id="IPR057326">
    <property type="entry name" value="KR_dom"/>
</dbReference>
<protein>
    <submittedName>
        <fullName evidence="6">SDR family NAD(P)-dependent oxidoreductase</fullName>
    </submittedName>
</protein>
<gene>
    <name evidence="6" type="ORF">C4F51_04850</name>
</gene>
<sequence>MNKHDFKPLKQQVIVITGASSGIGLATARRAVRAGARVVLASRHEEALRDICKDLRKSGGEVVYVVADVGDQADMQRIADTAVKTYGGFDTWVNNAGVVVFSELKDLPVDEHQRLFQTNYWGVVHGSRVAVEHFKQRIGGGTLINVASINSEMPVPILGAYSASKAAVKAFSEVLRMELMNEKAPVKVSIVMPSGISTPISEHARSHMKDQGKVLPPMYDVELVASTILKAAIRPVRNITVGETGRLSMLAWSLLPTVMDHVISRTLPKAQSSGKPKLPHDNLFAPVKDGEVYFEGKRQGIPVSPYTQARLHPAISLGVGLLAAGALFACARKRN</sequence>
<dbReference type="SUPFAM" id="SSF51735">
    <property type="entry name" value="NAD(P)-binding Rossmann-fold domains"/>
    <property type="match status" value="1"/>
</dbReference>
<dbReference type="PANTHER" id="PTHR44196">
    <property type="entry name" value="DEHYDROGENASE/REDUCTASE SDR FAMILY MEMBER 7B"/>
    <property type="match status" value="1"/>
</dbReference>
<evidence type="ECO:0000313" key="7">
    <source>
        <dbReference type="Proteomes" id="UP000652567"/>
    </source>
</evidence>
<name>A0A928V4K7_9GAMM</name>
<dbReference type="Proteomes" id="UP000652567">
    <property type="component" value="Unassembled WGS sequence"/>
</dbReference>
<keyword evidence="4" id="KW-0472">Membrane</keyword>
<evidence type="ECO:0000256" key="2">
    <source>
        <dbReference type="ARBA" id="ARBA00023002"/>
    </source>
</evidence>
<evidence type="ECO:0000256" key="4">
    <source>
        <dbReference type="SAM" id="Phobius"/>
    </source>
</evidence>
<dbReference type="EMBL" id="PRDL01000001">
    <property type="protein sequence ID" value="MBE8716514.1"/>
    <property type="molecule type" value="Genomic_DNA"/>
</dbReference>
<dbReference type="AlphaFoldDB" id="A0A928V4K7"/>
<dbReference type="Gene3D" id="3.40.50.720">
    <property type="entry name" value="NAD(P)-binding Rossmann-like Domain"/>
    <property type="match status" value="1"/>
</dbReference>
<dbReference type="PRINTS" id="PR00080">
    <property type="entry name" value="SDRFAMILY"/>
</dbReference>
<dbReference type="InterPro" id="IPR020904">
    <property type="entry name" value="Sc_DH/Rdtase_CS"/>
</dbReference>
<dbReference type="GO" id="GO:0016020">
    <property type="term" value="C:membrane"/>
    <property type="evidence" value="ECO:0007669"/>
    <property type="project" value="TreeGrafter"/>
</dbReference>
<feature type="transmembrane region" description="Helical" evidence="4">
    <location>
        <begin position="311"/>
        <end position="331"/>
    </location>
</feature>
<dbReference type="GO" id="GO:0016491">
    <property type="term" value="F:oxidoreductase activity"/>
    <property type="evidence" value="ECO:0007669"/>
    <property type="project" value="UniProtKB-KW"/>
</dbReference>
<feature type="domain" description="Ketoreductase" evidence="5">
    <location>
        <begin position="12"/>
        <end position="196"/>
    </location>
</feature>
<comment type="caution">
    <text evidence="6">The sequence shown here is derived from an EMBL/GenBank/DDBJ whole genome shotgun (WGS) entry which is preliminary data.</text>
</comment>
<dbReference type="PROSITE" id="PS00061">
    <property type="entry name" value="ADH_SHORT"/>
    <property type="match status" value="1"/>
</dbReference>
<proteinExistence type="inferred from homology"/>
<dbReference type="InterPro" id="IPR036291">
    <property type="entry name" value="NAD(P)-bd_dom_sf"/>
</dbReference>
<evidence type="ECO:0000259" key="5">
    <source>
        <dbReference type="SMART" id="SM00822"/>
    </source>
</evidence>
<dbReference type="InterPro" id="IPR002347">
    <property type="entry name" value="SDR_fam"/>
</dbReference>
<dbReference type="RefSeq" id="WP_193907663.1">
    <property type="nucleotide sequence ID" value="NZ_PRDL01000001.1"/>
</dbReference>
<evidence type="ECO:0000313" key="6">
    <source>
        <dbReference type="EMBL" id="MBE8716514.1"/>
    </source>
</evidence>
<keyword evidence="2" id="KW-0560">Oxidoreductase</keyword>
<dbReference type="SMART" id="SM00822">
    <property type="entry name" value="PKS_KR"/>
    <property type="match status" value="1"/>
</dbReference>
<organism evidence="6 7">
    <name type="scientific">Cellvibrio polysaccharolyticus</name>
    <dbReference type="NCBI Taxonomy" id="2082724"/>
    <lineage>
        <taxon>Bacteria</taxon>
        <taxon>Pseudomonadati</taxon>
        <taxon>Pseudomonadota</taxon>
        <taxon>Gammaproteobacteria</taxon>
        <taxon>Cellvibrionales</taxon>
        <taxon>Cellvibrionaceae</taxon>
        <taxon>Cellvibrio</taxon>
    </lineage>
</organism>
<evidence type="ECO:0000256" key="3">
    <source>
        <dbReference type="RuleBase" id="RU000363"/>
    </source>
</evidence>
<evidence type="ECO:0000256" key="1">
    <source>
        <dbReference type="ARBA" id="ARBA00006484"/>
    </source>
</evidence>
<dbReference type="NCBIfam" id="NF005495">
    <property type="entry name" value="PRK07109.1"/>
    <property type="match status" value="1"/>
</dbReference>
<accession>A0A928V4K7</accession>
<dbReference type="Pfam" id="PF00106">
    <property type="entry name" value="adh_short"/>
    <property type="match status" value="1"/>
</dbReference>
<keyword evidence="4" id="KW-0812">Transmembrane</keyword>
<dbReference type="PRINTS" id="PR00081">
    <property type="entry name" value="GDHRDH"/>
</dbReference>